<evidence type="ECO:0000313" key="2">
    <source>
        <dbReference type="EMBL" id="KXT12155.1"/>
    </source>
</evidence>
<dbReference type="PANTHER" id="PTHR11060">
    <property type="entry name" value="PROTEIN MEMO1"/>
    <property type="match status" value="1"/>
</dbReference>
<organism evidence="2 3">
    <name type="scientific">Pseudocercospora musae</name>
    <dbReference type="NCBI Taxonomy" id="113226"/>
    <lineage>
        <taxon>Eukaryota</taxon>
        <taxon>Fungi</taxon>
        <taxon>Dikarya</taxon>
        <taxon>Ascomycota</taxon>
        <taxon>Pezizomycotina</taxon>
        <taxon>Dothideomycetes</taxon>
        <taxon>Dothideomycetidae</taxon>
        <taxon>Mycosphaerellales</taxon>
        <taxon>Mycosphaerellaceae</taxon>
        <taxon>Pseudocercospora</taxon>
    </lineage>
</organism>
<evidence type="ECO:0000256" key="1">
    <source>
        <dbReference type="ARBA" id="ARBA00006315"/>
    </source>
</evidence>
<proteinExistence type="inferred from homology"/>
<dbReference type="STRING" id="113226.A0A139IC44"/>
<gene>
    <name evidence="2" type="ORF">AC579_10375</name>
</gene>
<sequence length="130" mass="14271">TPSRRHLPHCGGWHTHLHKVHIHCHCYLPPTQQAIHLGKNSSMSSNQIVRDASHAGSWYSDSKSQLNSQLDGWLAAVNQPVSCIGPQSSQEVLSDVPVPRARVIIAPHAGYSYSGPAAAWAYKFWDVSKA</sequence>
<dbReference type="OrthoDB" id="417112at2759"/>
<evidence type="ECO:0000313" key="3">
    <source>
        <dbReference type="Proteomes" id="UP000073492"/>
    </source>
</evidence>
<feature type="non-terminal residue" evidence="2">
    <location>
        <position position="1"/>
    </location>
</feature>
<evidence type="ECO:0008006" key="4">
    <source>
        <dbReference type="Google" id="ProtNLM"/>
    </source>
</evidence>
<comment type="caution">
    <text evidence="2">The sequence shown here is derived from an EMBL/GenBank/DDBJ whole genome shotgun (WGS) entry which is preliminary data.</text>
</comment>
<keyword evidence="3" id="KW-1185">Reference proteome</keyword>
<reference evidence="2 3" key="1">
    <citation type="submission" date="2015-07" db="EMBL/GenBank/DDBJ databases">
        <title>Comparative genomics of the Sigatoka disease complex on banana suggests a link between parallel evolutionary changes in Pseudocercospora fijiensis and Pseudocercospora eumusae and increased virulence on the banana host.</title>
        <authorList>
            <person name="Chang T.-C."/>
            <person name="Salvucci A."/>
            <person name="Crous P.W."/>
            <person name="Stergiopoulos I."/>
        </authorList>
    </citation>
    <scope>NUCLEOTIDE SEQUENCE [LARGE SCALE GENOMIC DNA]</scope>
    <source>
        <strain evidence="2 3">CBS 116634</strain>
    </source>
</reference>
<dbReference type="InterPro" id="IPR002737">
    <property type="entry name" value="MEMO1_fam"/>
</dbReference>
<dbReference type="EMBL" id="LFZO01000163">
    <property type="protein sequence ID" value="KXT12155.1"/>
    <property type="molecule type" value="Genomic_DNA"/>
</dbReference>
<dbReference type="Pfam" id="PF01875">
    <property type="entry name" value="Memo"/>
    <property type="match status" value="1"/>
</dbReference>
<name>A0A139IC44_9PEZI</name>
<protein>
    <recommendedName>
        <fullName evidence="4">AmmeMemoRadiSam system protein B</fullName>
    </recommendedName>
</protein>
<comment type="similarity">
    <text evidence="1">Belongs to the MEMO1 family.</text>
</comment>
<dbReference type="AlphaFoldDB" id="A0A139IC44"/>
<accession>A0A139IC44</accession>
<dbReference type="PANTHER" id="PTHR11060:SF0">
    <property type="entry name" value="PROTEIN MEMO1"/>
    <property type="match status" value="1"/>
</dbReference>
<dbReference type="NCBIfam" id="TIGR04336">
    <property type="entry name" value="AmmeMemoSam_B"/>
    <property type="match status" value="1"/>
</dbReference>
<dbReference type="Proteomes" id="UP000073492">
    <property type="component" value="Unassembled WGS sequence"/>
</dbReference>
<dbReference type="EMBL" id="LFZO01000163">
    <property type="protein sequence ID" value="KXT12157.1"/>
    <property type="molecule type" value="Genomic_DNA"/>
</dbReference>
<dbReference type="Gene3D" id="3.40.830.10">
    <property type="entry name" value="LigB-like"/>
    <property type="match status" value="1"/>
</dbReference>
<dbReference type="EMBL" id="LFZO01000163">
    <property type="protein sequence ID" value="KXT12156.1"/>
    <property type="molecule type" value="Genomic_DNA"/>
</dbReference>